<name>A0ABU7V1K3_9GAMM</name>
<sequence length="60" mass="7266">MIRDYLREVRIKALSWRITWLVKFRRFDAASAAFNLLRKEVASRSLNQIERMERKAGLRK</sequence>
<accession>A0ABU7V1K3</accession>
<gene>
    <name evidence="1" type="ORF">V3390_09315</name>
</gene>
<dbReference type="EMBL" id="JAZHBO010000002">
    <property type="protein sequence ID" value="MEF2156418.1"/>
    <property type="molecule type" value="Genomic_DNA"/>
</dbReference>
<protein>
    <submittedName>
        <fullName evidence="1">Uncharacterized protein</fullName>
    </submittedName>
</protein>
<evidence type="ECO:0000313" key="2">
    <source>
        <dbReference type="Proteomes" id="UP001356170"/>
    </source>
</evidence>
<keyword evidence="2" id="KW-1185">Reference proteome</keyword>
<proteinExistence type="predicted"/>
<comment type="caution">
    <text evidence="1">The sequence shown here is derived from an EMBL/GenBank/DDBJ whole genome shotgun (WGS) entry which is preliminary data.</text>
</comment>
<evidence type="ECO:0000313" key="1">
    <source>
        <dbReference type="EMBL" id="MEF2156418.1"/>
    </source>
</evidence>
<reference evidence="1 2" key="1">
    <citation type="submission" date="2024-01" db="EMBL/GenBank/DDBJ databases">
        <title>Novel species of the genus Luteimonas isolated from rivers.</title>
        <authorList>
            <person name="Lu H."/>
        </authorList>
    </citation>
    <scope>NUCLEOTIDE SEQUENCE [LARGE SCALE GENOMIC DNA]</scope>
    <source>
        <strain evidence="1 2">FXH3W</strain>
    </source>
</reference>
<dbReference type="RefSeq" id="WP_331704208.1">
    <property type="nucleotide sequence ID" value="NZ_JAZHBO010000002.1"/>
</dbReference>
<organism evidence="1 2">
    <name type="scientific">Aquilutibacter rugosus</name>
    <dbReference type="NCBI Taxonomy" id="3115820"/>
    <lineage>
        <taxon>Bacteria</taxon>
        <taxon>Pseudomonadati</taxon>
        <taxon>Pseudomonadota</taxon>
        <taxon>Gammaproteobacteria</taxon>
        <taxon>Lysobacterales</taxon>
        <taxon>Lysobacteraceae</taxon>
        <taxon>Aquilutibacter</taxon>
    </lineage>
</organism>
<dbReference type="Proteomes" id="UP001356170">
    <property type="component" value="Unassembled WGS sequence"/>
</dbReference>